<gene>
    <name evidence="7" type="ORF">C8A01DRAFT_21574</name>
</gene>
<feature type="transmembrane region" description="Helical" evidence="6">
    <location>
        <begin position="6"/>
        <end position="26"/>
    </location>
</feature>
<feature type="transmembrane region" description="Helical" evidence="6">
    <location>
        <begin position="82"/>
        <end position="102"/>
    </location>
</feature>
<accession>A0AAN6P7J4</accession>
<feature type="transmembrane region" description="Helical" evidence="6">
    <location>
        <begin position="47"/>
        <end position="70"/>
    </location>
</feature>
<comment type="similarity">
    <text evidence="2">Belongs to the TMEM86 family.</text>
</comment>
<feature type="transmembrane region" description="Helical" evidence="6">
    <location>
        <begin position="122"/>
        <end position="139"/>
    </location>
</feature>
<reference evidence="8" key="1">
    <citation type="journal article" date="2023" name="Mol. Phylogenet. Evol.">
        <title>Genome-scale phylogeny and comparative genomics of the fungal order Sordariales.</title>
        <authorList>
            <person name="Hensen N."/>
            <person name="Bonometti L."/>
            <person name="Westerberg I."/>
            <person name="Brannstrom I.O."/>
            <person name="Guillou S."/>
            <person name="Cros-Aarteil S."/>
            <person name="Calhoun S."/>
            <person name="Haridas S."/>
            <person name="Kuo A."/>
            <person name="Mondo S."/>
            <person name="Pangilinan J."/>
            <person name="Riley R."/>
            <person name="LaButti K."/>
            <person name="Andreopoulos B."/>
            <person name="Lipzen A."/>
            <person name="Chen C."/>
            <person name="Yan M."/>
            <person name="Daum C."/>
            <person name="Ng V."/>
            <person name="Clum A."/>
            <person name="Steindorff A."/>
            <person name="Ohm R.A."/>
            <person name="Martin F."/>
            <person name="Silar P."/>
            <person name="Natvig D.O."/>
            <person name="Lalanne C."/>
            <person name="Gautier V."/>
            <person name="Ament-Velasquez S.L."/>
            <person name="Kruys A."/>
            <person name="Hutchinson M.I."/>
            <person name="Powell A.J."/>
            <person name="Barry K."/>
            <person name="Miller A.N."/>
            <person name="Grigoriev I.V."/>
            <person name="Debuchy R."/>
            <person name="Gladieux P."/>
            <person name="Hiltunen Thoren M."/>
            <person name="Johannesson H."/>
        </authorList>
    </citation>
    <scope>NUCLEOTIDE SEQUENCE [LARGE SCALE GENOMIC DNA]</scope>
    <source>
        <strain evidence="8">CBS 284.82</strain>
    </source>
</reference>
<dbReference type="PANTHER" id="PTHR31885:SF6">
    <property type="entry name" value="GH04784P"/>
    <property type="match status" value="1"/>
</dbReference>
<comment type="subcellular location">
    <subcellularLocation>
        <location evidence="1">Membrane</location>
        <topology evidence="1">Multi-pass membrane protein</topology>
    </subcellularLocation>
</comment>
<dbReference type="AlphaFoldDB" id="A0AAN6P7J4"/>
<evidence type="ECO:0000256" key="1">
    <source>
        <dbReference type="ARBA" id="ARBA00004141"/>
    </source>
</evidence>
<evidence type="ECO:0000256" key="2">
    <source>
        <dbReference type="ARBA" id="ARBA00007375"/>
    </source>
</evidence>
<evidence type="ECO:0000256" key="4">
    <source>
        <dbReference type="ARBA" id="ARBA00022989"/>
    </source>
</evidence>
<keyword evidence="3 6" id="KW-0812">Transmembrane</keyword>
<dbReference type="InterPro" id="IPR012506">
    <property type="entry name" value="TMEM86B-like"/>
</dbReference>
<evidence type="ECO:0000313" key="8">
    <source>
        <dbReference type="Proteomes" id="UP001303115"/>
    </source>
</evidence>
<dbReference type="Proteomes" id="UP001303115">
    <property type="component" value="Unassembled WGS sequence"/>
</dbReference>
<protein>
    <submittedName>
        <fullName evidence="7">YhhN-like protein-domain-containing protein</fullName>
    </submittedName>
</protein>
<keyword evidence="5 6" id="KW-0472">Membrane</keyword>
<evidence type="ECO:0000313" key="7">
    <source>
        <dbReference type="EMBL" id="KAK4031176.1"/>
    </source>
</evidence>
<keyword evidence="8" id="KW-1185">Reference proteome</keyword>
<comment type="caution">
    <text evidence="7">The sequence shown here is derived from an EMBL/GenBank/DDBJ whole genome shotgun (WGS) entry which is preliminary data.</text>
</comment>
<evidence type="ECO:0000256" key="3">
    <source>
        <dbReference type="ARBA" id="ARBA00022692"/>
    </source>
</evidence>
<organism evidence="7 8">
    <name type="scientific">Parachaetomium inaequale</name>
    <dbReference type="NCBI Taxonomy" id="2588326"/>
    <lineage>
        <taxon>Eukaryota</taxon>
        <taxon>Fungi</taxon>
        <taxon>Dikarya</taxon>
        <taxon>Ascomycota</taxon>
        <taxon>Pezizomycotina</taxon>
        <taxon>Sordariomycetes</taxon>
        <taxon>Sordariomycetidae</taxon>
        <taxon>Sordariales</taxon>
        <taxon>Chaetomiaceae</taxon>
        <taxon>Parachaetomium</taxon>
    </lineage>
</organism>
<dbReference type="GO" id="GO:0016787">
    <property type="term" value="F:hydrolase activity"/>
    <property type="evidence" value="ECO:0007669"/>
    <property type="project" value="TreeGrafter"/>
</dbReference>
<sequence>MSSSQELSAASSVVLAVSIGAGILYLTMVRSTPSRGRMIVKTASTALLSAMAAIHGGPSLLVGALALGSIGDAFLAWDDETSFLYGLASFLVAHIFYIGLFFRINTNIVARFQILLEGWRSVISGALALLVLAMITSLMPQINAELRPPVILYSLAIFAMTITAITVDSSQVIVGSLLFSASDSILAADRFLTSPTSSHRAWMQHAVWILYYSGQLLIALGLLFLDATTLEVDKGLGQ</sequence>
<dbReference type="Pfam" id="PF07947">
    <property type="entry name" value="YhhN"/>
    <property type="match status" value="1"/>
</dbReference>
<evidence type="ECO:0000256" key="6">
    <source>
        <dbReference type="SAM" id="Phobius"/>
    </source>
</evidence>
<dbReference type="PANTHER" id="PTHR31885">
    <property type="entry name" value="GH04784P"/>
    <property type="match status" value="1"/>
</dbReference>
<dbReference type="EMBL" id="MU855034">
    <property type="protein sequence ID" value="KAK4031176.1"/>
    <property type="molecule type" value="Genomic_DNA"/>
</dbReference>
<keyword evidence="4 6" id="KW-1133">Transmembrane helix</keyword>
<proteinExistence type="inferred from homology"/>
<feature type="transmembrane region" description="Helical" evidence="6">
    <location>
        <begin position="151"/>
        <end position="181"/>
    </location>
</feature>
<feature type="transmembrane region" description="Helical" evidence="6">
    <location>
        <begin position="202"/>
        <end position="225"/>
    </location>
</feature>
<name>A0AAN6P7J4_9PEZI</name>
<evidence type="ECO:0000256" key="5">
    <source>
        <dbReference type="ARBA" id="ARBA00023136"/>
    </source>
</evidence>
<dbReference type="GO" id="GO:0016020">
    <property type="term" value="C:membrane"/>
    <property type="evidence" value="ECO:0007669"/>
    <property type="project" value="UniProtKB-SubCell"/>
</dbReference>